<feature type="compositionally biased region" description="Low complexity" evidence="1">
    <location>
        <begin position="73"/>
        <end position="109"/>
    </location>
</feature>
<feature type="transmembrane region" description="Helical" evidence="2">
    <location>
        <begin position="130"/>
        <end position="148"/>
    </location>
</feature>
<evidence type="ECO:0000256" key="2">
    <source>
        <dbReference type="SAM" id="Phobius"/>
    </source>
</evidence>
<name>A0ABU0PTP9_STRAH</name>
<evidence type="ECO:0000256" key="1">
    <source>
        <dbReference type="SAM" id="MobiDB-lite"/>
    </source>
</evidence>
<protein>
    <recommendedName>
        <fullName evidence="6">Excalibur calcium-binding protein</fullName>
    </recommendedName>
</protein>
<dbReference type="EMBL" id="JAUSYA010000001">
    <property type="protein sequence ID" value="MDQ0681511.1"/>
    <property type="molecule type" value="Genomic_DNA"/>
</dbReference>
<evidence type="ECO:0008006" key="6">
    <source>
        <dbReference type="Google" id="ProtNLM"/>
    </source>
</evidence>
<sequence>MPRRATVAGIAAAVLTVALLSGVAHAQDLDCGDFTYQEDAQAVFDQDPSDPNRLDEDRGPDDGIACEVLPHRSLPTLAPATSSPAPRSASPAPVVSSSARASSSAAPLPTLGVRGGVGGAVTAGPSGWDVGIGATLATAGLLAAAGYLRRRRRRF</sequence>
<keyword evidence="2" id="KW-0812">Transmembrane</keyword>
<feature type="signal peptide" evidence="3">
    <location>
        <begin position="1"/>
        <end position="26"/>
    </location>
</feature>
<comment type="caution">
    <text evidence="4">The sequence shown here is derived from an EMBL/GenBank/DDBJ whole genome shotgun (WGS) entry which is preliminary data.</text>
</comment>
<keyword evidence="2" id="KW-1133">Transmembrane helix</keyword>
<gene>
    <name evidence="4" type="ORF">QFZ56_000474</name>
</gene>
<feature type="compositionally biased region" description="Basic and acidic residues" evidence="1">
    <location>
        <begin position="50"/>
        <end position="61"/>
    </location>
</feature>
<evidence type="ECO:0000256" key="3">
    <source>
        <dbReference type="SAM" id="SignalP"/>
    </source>
</evidence>
<keyword evidence="2" id="KW-0472">Membrane</keyword>
<dbReference type="Proteomes" id="UP001243364">
    <property type="component" value="Unassembled WGS sequence"/>
</dbReference>
<feature type="chain" id="PRO_5047060199" description="Excalibur calcium-binding protein" evidence="3">
    <location>
        <begin position="27"/>
        <end position="155"/>
    </location>
</feature>
<dbReference type="RefSeq" id="WP_307039580.1">
    <property type="nucleotide sequence ID" value="NZ_JAUSYA010000001.1"/>
</dbReference>
<evidence type="ECO:0000313" key="5">
    <source>
        <dbReference type="Proteomes" id="UP001243364"/>
    </source>
</evidence>
<accession>A0ABU0PTP9</accession>
<keyword evidence="3" id="KW-0732">Signal</keyword>
<proteinExistence type="predicted"/>
<evidence type="ECO:0000313" key="4">
    <source>
        <dbReference type="EMBL" id="MDQ0681511.1"/>
    </source>
</evidence>
<reference evidence="4 5" key="1">
    <citation type="submission" date="2023-07" db="EMBL/GenBank/DDBJ databases">
        <title>Comparative genomics of wheat-associated soil bacteria to identify genetic determinants of phenazine resistance.</title>
        <authorList>
            <person name="Mouncey N."/>
        </authorList>
    </citation>
    <scope>NUCLEOTIDE SEQUENCE [LARGE SCALE GENOMIC DNA]</scope>
    <source>
        <strain evidence="4 5">W4I19-2</strain>
    </source>
</reference>
<keyword evidence="5" id="KW-1185">Reference proteome</keyword>
<organism evidence="4 5">
    <name type="scientific">Streptomyces achromogenes</name>
    <dbReference type="NCBI Taxonomy" id="67255"/>
    <lineage>
        <taxon>Bacteria</taxon>
        <taxon>Bacillati</taxon>
        <taxon>Actinomycetota</taxon>
        <taxon>Actinomycetes</taxon>
        <taxon>Kitasatosporales</taxon>
        <taxon>Streptomycetaceae</taxon>
        <taxon>Streptomyces</taxon>
    </lineage>
</organism>
<feature type="region of interest" description="Disordered" evidence="1">
    <location>
        <begin position="43"/>
        <end position="109"/>
    </location>
</feature>